<sequence>MNKNLPTDKIYDTIYYEYKHTKISYKQSKLAKEKYKAIQTKLFNITSAFSNHIVAFKLHFFFGVSCKQNIDNGYRKIIEASNHGLPDIQLWIKNLNDYVINSDEKAYFIFIREN</sequence>
<name>A0A8H4AYM7_GIGMA</name>
<dbReference type="Proteomes" id="UP000439903">
    <property type="component" value="Unassembled WGS sequence"/>
</dbReference>
<proteinExistence type="predicted"/>
<evidence type="ECO:0000313" key="2">
    <source>
        <dbReference type="Proteomes" id="UP000439903"/>
    </source>
</evidence>
<evidence type="ECO:0000313" key="1">
    <source>
        <dbReference type="EMBL" id="KAF0544546.1"/>
    </source>
</evidence>
<dbReference type="EMBL" id="WTPW01000124">
    <property type="protein sequence ID" value="KAF0544546.1"/>
    <property type="molecule type" value="Genomic_DNA"/>
</dbReference>
<dbReference type="OrthoDB" id="10508990at2759"/>
<accession>A0A8H4AYM7</accession>
<dbReference type="AlphaFoldDB" id="A0A8H4AYM7"/>
<reference evidence="1 2" key="1">
    <citation type="journal article" date="2019" name="Environ. Microbiol.">
        <title>At the nexus of three kingdoms: the genome of the mycorrhizal fungus Gigaspora margarita provides insights into plant, endobacterial and fungal interactions.</title>
        <authorList>
            <person name="Venice F."/>
            <person name="Ghignone S."/>
            <person name="Salvioli di Fossalunga A."/>
            <person name="Amselem J."/>
            <person name="Novero M."/>
            <person name="Xianan X."/>
            <person name="Sedzielewska Toro K."/>
            <person name="Morin E."/>
            <person name="Lipzen A."/>
            <person name="Grigoriev I.V."/>
            <person name="Henrissat B."/>
            <person name="Martin F.M."/>
            <person name="Bonfante P."/>
        </authorList>
    </citation>
    <scope>NUCLEOTIDE SEQUENCE [LARGE SCALE GENOMIC DNA]</scope>
    <source>
        <strain evidence="1 2">BEG34</strain>
    </source>
</reference>
<gene>
    <name evidence="1" type="ORF">F8M41_002691</name>
</gene>
<keyword evidence="2" id="KW-1185">Reference proteome</keyword>
<comment type="caution">
    <text evidence="1">The sequence shown here is derived from an EMBL/GenBank/DDBJ whole genome shotgun (WGS) entry which is preliminary data.</text>
</comment>
<organism evidence="1 2">
    <name type="scientific">Gigaspora margarita</name>
    <dbReference type="NCBI Taxonomy" id="4874"/>
    <lineage>
        <taxon>Eukaryota</taxon>
        <taxon>Fungi</taxon>
        <taxon>Fungi incertae sedis</taxon>
        <taxon>Mucoromycota</taxon>
        <taxon>Glomeromycotina</taxon>
        <taxon>Glomeromycetes</taxon>
        <taxon>Diversisporales</taxon>
        <taxon>Gigasporaceae</taxon>
        <taxon>Gigaspora</taxon>
    </lineage>
</organism>
<protein>
    <submittedName>
        <fullName evidence="1">Uncharacterized protein</fullName>
    </submittedName>
</protein>